<gene>
    <name evidence="6" type="ORF">G3M56_004705</name>
</gene>
<comment type="similarity">
    <text evidence="4">Belongs to the flavoredoxin family.</text>
</comment>
<protein>
    <submittedName>
        <fullName evidence="6">Flavin reductase family protein</fullName>
    </submittedName>
</protein>
<evidence type="ECO:0000256" key="3">
    <source>
        <dbReference type="ARBA" id="ARBA00022643"/>
    </source>
</evidence>
<dbReference type="InterPro" id="IPR002563">
    <property type="entry name" value="Flavin_Rdtase-like_dom"/>
</dbReference>
<comment type="cofactor">
    <cofactor evidence="1">
        <name>FMN</name>
        <dbReference type="ChEBI" id="CHEBI:58210"/>
    </cofactor>
</comment>
<evidence type="ECO:0000313" key="7">
    <source>
        <dbReference type="Proteomes" id="UP000475117"/>
    </source>
</evidence>
<dbReference type="InterPro" id="IPR012349">
    <property type="entry name" value="Split_barrel_FMN-bd"/>
</dbReference>
<proteinExistence type="inferred from homology"/>
<evidence type="ECO:0000313" key="6">
    <source>
        <dbReference type="EMBL" id="QQL45886.1"/>
    </source>
</evidence>
<dbReference type="Pfam" id="PF01613">
    <property type="entry name" value="Flavin_Reduct"/>
    <property type="match status" value="1"/>
</dbReference>
<sequence>MNTCEFDLLGEHASEAYGILASLVTPRPIALITSVSSDGAVNAAPFSFFNVFGSRPPMVVVAPGNRPSGEPKDTARNIRANREFVVNLVDEAIGAQMAACADPLGPGESEIDHVGFTTVESSVVAPPRIAEAPVALECVEHSTQRIGDNRLVIGIVHRVHVREGIMDPETCKLVDDGAGYAPIGRMASPDWYCRTSDKLRI</sequence>
<organism evidence="6 7">
    <name type="scientific">Sulfuriroseicoccus oceanibius</name>
    <dbReference type="NCBI Taxonomy" id="2707525"/>
    <lineage>
        <taxon>Bacteria</taxon>
        <taxon>Pseudomonadati</taxon>
        <taxon>Verrucomicrobiota</taxon>
        <taxon>Verrucomicrobiia</taxon>
        <taxon>Verrucomicrobiales</taxon>
        <taxon>Verrucomicrobiaceae</taxon>
        <taxon>Sulfuriroseicoccus</taxon>
    </lineage>
</organism>
<dbReference type="SUPFAM" id="SSF50475">
    <property type="entry name" value="FMN-binding split barrel"/>
    <property type="match status" value="1"/>
</dbReference>
<dbReference type="PANTHER" id="PTHR33798">
    <property type="entry name" value="FLAVOPROTEIN OXYGENASE"/>
    <property type="match status" value="1"/>
</dbReference>
<dbReference type="GO" id="GO:0016646">
    <property type="term" value="F:oxidoreductase activity, acting on the CH-NH group of donors, NAD or NADP as acceptor"/>
    <property type="evidence" value="ECO:0007669"/>
    <property type="project" value="UniProtKB-ARBA"/>
</dbReference>
<dbReference type="SMART" id="SM00903">
    <property type="entry name" value="Flavin_Reduct"/>
    <property type="match status" value="1"/>
</dbReference>
<dbReference type="KEGG" id="soa:G3M56_004705"/>
<dbReference type="PANTHER" id="PTHR33798:SF5">
    <property type="entry name" value="FLAVIN REDUCTASE LIKE DOMAIN-CONTAINING PROTEIN"/>
    <property type="match status" value="1"/>
</dbReference>
<name>A0A6B3LDX6_9BACT</name>
<evidence type="ECO:0000256" key="4">
    <source>
        <dbReference type="ARBA" id="ARBA00038054"/>
    </source>
</evidence>
<dbReference type="GO" id="GO:0010181">
    <property type="term" value="F:FMN binding"/>
    <property type="evidence" value="ECO:0007669"/>
    <property type="project" value="InterPro"/>
</dbReference>
<dbReference type="RefSeq" id="WP_164365562.1">
    <property type="nucleotide sequence ID" value="NZ_CP066776.1"/>
</dbReference>
<keyword evidence="2" id="KW-0285">Flavoprotein</keyword>
<evidence type="ECO:0000259" key="5">
    <source>
        <dbReference type="SMART" id="SM00903"/>
    </source>
</evidence>
<dbReference type="Proteomes" id="UP000475117">
    <property type="component" value="Chromosome"/>
</dbReference>
<accession>A0A6B3LDX6</accession>
<keyword evidence="3" id="KW-0288">FMN</keyword>
<feature type="domain" description="Flavin reductase like" evidence="5">
    <location>
        <begin position="23"/>
        <end position="167"/>
    </location>
</feature>
<reference evidence="6 7" key="1">
    <citation type="submission" date="2020-12" db="EMBL/GenBank/DDBJ databases">
        <title>Sulforoseuscoccus oceanibium gen. nov., sp. nov., a representative of the phylum Verrucomicrobia with special cytoplasmic membrane, and proposal of Sulforoseuscoccusaceae fam. nov.</title>
        <authorList>
            <person name="Xi F."/>
        </authorList>
    </citation>
    <scope>NUCLEOTIDE SEQUENCE [LARGE SCALE GENOMIC DNA]</scope>
    <source>
        <strain evidence="6 7">T37</strain>
    </source>
</reference>
<evidence type="ECO:0000256" key="2">
    <source>
        <dbReference type="ARBA" id="ARBA00022630"/>
    </source>
</evidence>
<keyword evidence="7" id="KW-1185">Reference proteome</keyword>
<dbReference type="AlphaFoldDB" id="A0A6B3LDX6"/>
<dbReference type="Gene3D" id="2.30.110.10">
    <property type="entry name" value="Electron Transport, Fmn-binding Protein, Chain A"/>
    <property type="match status" value="1"/>
</dbReference>
<evidence type="ECO:0000256" key="1">
    <source>
        <dbReference type="ARBA" id="ARBA00001917"/>
    </source>
</evidence>
<dbReference type="EMBL" id="CP066776">
    <property type="protein sequence ID" value="QQL45886.1"/>
    <property type="molecule type" value="Genomic_DNA"/>
</dbReference>